<dbReference type="RefSeq" id="WP_185896212.1">
    <property type="nucleotide sequence ID" value="NZ_CP060028.1"/>
</dbReference>
<gene>
    <name evidence="1" type="ORF">H4W19_04610</name>
</gene>
<proteinExistence type="predicted"/>
<organism evidence="1 2">
    <name type="scientific">Pseudoxanthomonas mexicana</name>
    <dbReference type="NCBI Taxonomy" id="128785"/>
    <lineage>
        <taxon>Bacteria</taxon>
        <taxon>Pseudomonadati</taxon>
        <taxon>Pseudomonadota</taxon>
        <taxon>Gammaproteobacteria</taxon>
        <taxon>Lysobacterales</taxon>
        <taxon>Lysobacteraceae</taxon>
        <taxon>Pseudoxanthomonas</taxon>
    </lineage>
</organism>
<dbReference type="InterPro" id="IPR036397">
    <property type="entry name" value="RNaseH_sf"/>
</dbReference>
<keyword evidence="2" id="KW-1185">Reference proteome</keyword>
<evidence type="ECO:0000313" key="2">
    <source>
        <dbReference type="Proteomes" id="UP000515506"/>
    </source>
</evidence>
<dbReference type="Proteomes" id="UP000515506">
    <property type="component" value="Chromosome"/>
</dbReference>
<evidence type="ECO:0000313" key="1">
    <source>
        <dbReference type="EMBL" id="QND81066.1"/>
    </source>
</evidence>
<reference evidence="1 2" key="1">
    <citation type="submission" date="2020-08" db="EMBL/GenBank/DDBJ databases">
        <title>Streptomycin resistant and MDR strain, P. mexicana.</title>
        <authorList>
            <person name="Ganesh-kumar S."/>
            <person name="Zhe T."/>
            <person name="Yu Z."/>
            <person name="Min Y."/>
        </authorList>
    </citation>
    <scope>NUCLEOTIDE SEQUENCE [LARGE SCALE GENOMIC DNA]</scope>
    <source>
        <strain evidence="1 2">GTZY</strain>
    </source>
</reference>
<sequence length="186" mass="20645">MTYLFLDTEWADPIGSELVSLALITEDGIHRFYAERDPLPEVATDFVRSVVYPLLERGRWRMTDQAMTTGLRAFLGAIPEPMVVADYPNDLALLQYVIAGFDLSDDQAAACGPVPKPVMTRMLKEGATGMLVEDYFAGHPRAAARRHHALVDAEALRMAWLVVTGRVTAPPWALTVHRMGLKPQKP</sequence>
<name>A0ABX6RDY9_PSEMX</name>
<protein>
    <submittedName>
        <fullName evidence="1">3'-5' exoribonuclease</fullName>
    </submittedName>
</protein>
<accession>A0ABX6RDY9</accession>
<dbReference type="Gene3D" id="3.30.420.10">
    <property type="entry name" value="Ribonuclease H-like superfamily/Ribonuclease H"/>
    <property type="match status" value="1"/>
</dbReference>
<dbReference type="EMBL" id="CP060028">
    <property type="protein sequence ID" value="QND81066.1"/>
    <property type="molecule type" value="Genomic_DNA"/>
</dbReference>